<evidence type="ECO:0000256" key="1">
    <source>
        <dbReference type="ARBA" id="ARBA00023015"/>
    </source>
</evidence>
<dbReference type="InterPro" id="IPR008920">
    <property type="entry name" value="TF_FadR/GntR_C"/>
</dbReference>
<dbReference type="Proteomes" id="UP000008363">
    <property type="component" value="Unassembled WGS sequence"/>
</dbReference>
<dbReference type="GO" id="GO:0003677">
    <property type="term" value="F:DNA binding"/>
    <property type="evidence" value="ECO:0007669"/>
    <property type="project" value="UniProtKB-KW"/>
</dbReference>
<dbReference type="AlphaFoldDB" id="K6WCA6"/>
<evidence type="ECO:0000259" key="4">
    <source>
        <dbReference type="PROSITE" id="PS50949"/>
    </source>
</evidence>
<evidence type="ECO:0000256" key="2">
    <source>
        <dbReference type="ARBA" id="ARBA00023125"/>
    </source>
</evidence>
<dbReference type="PANTHER" id="PTHR43537:SF5">
    <property type="entry name" value="UXU OPERON TRANSCRIPTIONAL REGULATOR"/>
    <property type="match status" value="1"/>
</dbReference>
<reference evidence="5 6" key="1">
    <citation type="submission" date="2012-08" db="EMBL/GenBank/DDBJ databases">
        <title>Whole genome shotgun sequence of Gordonia rhizosphera NBRC 16068.</title>
        <authorList>
            <person name="Takarada H."/>
            <person name="Isaki S."/>
            <person name="Hosoyama A."/>
            <person name="Tsuchikane K."/>
            <person name="Katsumata H."/>
            <person name="Baba S."/>
            <person name="Ohji S."/>
            <person name="Yamazaki S."/>
            <person name="Fujita N."/>
        </authorList>
    </citation>
    <scope>NUCLEOTIDE SEQUENCE [LARGE SCALE GENOMIC DNA]</scope>
    <source>
        <strain evidence="5 6">NBRC 16068</strain>
    </source>
</reference>
<protein>
    <submittedName>
        <fullName evidence="5">Putative GntR family transcriptional regulator</fullName>
    </submittedName>
</protein>
<dbReference type="Gene3D" id="1.20.120.530">
    <property type="entry name" value="GntR ligand-binding domain-like"/>
    <property type="match status" value="1"/>
</dbReference>
<proteinExistence type="predicted"/>
<dbReference type="PRINTS" id="PR00035">
    <property type="entry name" value="HTHGNTR"/>
</dbReference>
<feature type="domain" description="HTH gntR-type" evidence="4">
    <location>
        <begin position="25"/>
        <end position="95"/>
    </location>
</feature>
<dbReference type="STRING" id="1108045.GORHZ_070_00570"/>
<dbReference type="eggNOG" id="COG2186">
    <property type="taxonomic scope" value="Bacteria"/>
</dbReference>
<comment type="caution">
    <text evidence="5">The sequence shown here is derived from an EMBL/GenBank/DDBJ whole genome shotgun (WGS) entry which is preliminary data.</text>
</comment>
<dbReference type="InterPro" id="IPR036388">
    <property type="entry name" value="WH-like_DNA-bd_sf"/>
</dbReference>
<dbReference type="PROSITE" id="PS50949">
    <property type="entry name" value="HTH_GNTR"/>
    <property type="match status" value="1"/>
</dbReference>
<keyword evidence="3" id="KW-0804">Transcription</keyword>
<name>K6WCA6_9ACTN</name>
<keyword evidence="1" id="KW-0805">Transcription regulation</keyword>
<dbReference type="Gene3D" id="1.10.10.10">
    <property type="entry name" value="Winged helix-like DNA-binding domain superfamily/Winged helix DNA-binding domain"/>
    <property type="match status" value="1"/>
</dbReference>
<dbReference type="Pfam" id="PF00392">
    <property type="entry name" value="GntR"/>
    <property type="match status" value="1"/>
</dbReference>
<dbReference type="CDD" id="cd07377">
    <property type="entry name" value="WHTH_GntR"/>
    <property type="match status" value="1"/>
</dbReference>
<dbReference type="InterPro" id="IPR036390">
    <property type="entry name" value="WH_DNA-bd_sf"/>
</dbReference>
<dbReference type="PANTHER" id="PTHR43537">
    <property type="entry name" value="TRANSCRIPTIONAL REGULATOR, GNTR FAMILY"/>
    <property type="match status" value="1"/>
</dbReference>
<dbReference type="SUPFAM" id="SSF46785">
    <property type="entry name" value="Winged helix' DNA-binding domain"/>
    <property type="match status" value="1"/>
</dbReference>
<sequence length="254" mass="27549">MPGTPIFQDMGEESGRLDIEAVKVPRPADVFAETIRDKIISGEFPVGTQLPPERQLVEDSGLARSVVRDALGQLQRQGLIVVKTGRRGGSIVSRPTASAFMSSVALHLEGWAPSTEMLVEARRVIEPWCAYFAAERRTNDDLAELTSINDRTVEAFESSRDFVDCKIQWHSAVSKASHNEVLSTFIEAVSRAAYRQFDEDTLLGDDAAMKHSLSAHTEITNAIANRQPSVAFRLMATHLGAPAIGASSDGAGGQ</sequence>
<dbReference type="SMART" id="SM00345">
    <property type="entry name" value="HTH_GNTR"/>
    <property type="match status" value="1"/>
</dbReference>
<accession>K6WCA6</accession>
<dbReference type="SUPFAM" id="SSF48008">
    <property type="entry name" value="GntR ligand-binding domain-like"/>
    <property type="match status" value="1"/>
</dbReference>
<dbReference type="EMBL" id="BAHC01000070">
    <property type="protein sequence ID" value="GAB89802.1"/>
    <property type="molecule type" value="Genomic_DNA"/>
</dbReference>
<evidence type="ECO:0000256" key="3">
    <source>
        <dbReference type="ARBA" id="ARBA00023163"/>
    </source>
</evidence>
<dbReference type="Pfam" id="PF07729">
    <property type="entry name" value="FCD"/>
    <property type="match status" value="1"/>
</dbReference>
<organism evidence="5 6">
    <name type="scientific">Gordonia rhizosphera NBRC 16068</name>
    <dbReference type="NCBI Taxonomy" id="1108045"/>
    <lineage>
        <taxon>Bacteria</taxon>
        <taxon>Bacillati</taxon>
        <taxon>Actinomycetota</taxon>
        <taxon>Actinomycetes</taxon>
        <taxon>Mycobacteriales</taxon>
        <taxon>Gordoniaceae</taxon>
        <taxon>Gordonia</taxon>
    </lineage>
</organism>
<gene>
    <name evidence="5" type="ORF">GORHZ_070_00570</name>
</gene>
<keyword evidence="6" id="KW-1185">Reference proteome</keyword>
<evidence type="ECO:0000313" key="6">
    <source>
        <dbReference type="Proteomes" id="UP000008363"/>
    </source>
</evidence>
<keyword evidence="2" id="KW-0238">DNA-binding</keyword>
<dbReference type="GO" id="GO:0003700">
    <property type="term" value="F:DNA-binding transcription factor activity"/>
    <property type="evidence" value="ECO:0007669"/>
    <property type="project" value="InterPro"/>
</dbReference>
<evidence type="ECO:0000313" key="5">
    <source>
        <dbReference type="EMBL" id="GAB89802.1"/>
    </source>
</evidence>
<dbReference type="SMART" id="SM00895">
    <property type="entry name" value="FCD"/>
    <property type="match status" value="1"/>
</dbReference>
<dbReference type="InterPro" id="IPR000524">
    <property type="entry name" value="Tscrpt_reg_HTH_GntR"/>
</dbReference>
<dbReference type="InterPro" id="IPR011711">
    <property type="entry name" value="GntR_C"/>
</dbReference>